<dbReference type="OrthoDB" id="350446at2157"/>
<sequence length="64" mass="7436">MKQEINPSEYIEENRTKILAVIRGSDDPFARACAWALLDRHTPDNDYETLRDELELVSEQRADS</sequence>
<dbReference type="Proteomes" id="UP000199126">
    <property type="component" value="Unassembled WGS sequence"/>
</dbReference>
<name>A0A1H8TNL2_9EURY</name>
<evidence type="ECO:0000313" key="1">
    <source>
        <dbReference type="EMBL" id="SEO92451.1"/>
    </source>
</evidence>
<dbReference type="RefSeq" id="WP_089825349.1">
    <property type="nucleotide sequence ID" value="NZ_FODV01000008.1"/>
</dbReference>
<keyword evidence="2" id="KW-1185">Reference proteome</keyword>
<protein>
    <submittedName>
        <fullName evidence="1">Uncharacterized protein</fullName>
    </submittedName>
</protein>
<dbReference type="EMBL" id="FODV01000008">
    <property type="protein sequence ID" value="SEO92451.1"/>
    <property type="molecule type" value="Genomic_DNA"/>
</dbReference>
<accession>A0A1H8TNL2</accession>
<evidence type="ECO:0000313" key="2">
    <source>
        <dbReference type="Proteomes" id="UP000199126"/>
    </source>
</evidence>
<reference evidence="2" key="1">
    <citation type="submission" date="2016-10" db="EMBL/GenBank/DDBJ databases">
        <authorList>
            <person name="Varghese N."/>
            <person name="Submissions S."/>
        </authorList>
    </citation>
    <scope>NUCLEOTIDE SEQUENCE [LARGE SCALE GENOMIC DNA]</scope>
    <source>
        <strain evidence="2">CGMCC 1.10121</strain>
    </source>
</reference>
<gene>
    <name evidence="1" type="ORF">SAMN04487948_1082</name>
</gene>
<dbReference type="AlphaFoldDB" id="A0A1H8TNL2"/>
<organism evidence="1 2">
    <name type="scientific">Halogranum amylolyticum</name>
    <dbReference type="NCBI Taxonomy" id="660520"/>
    <lineage>
        <taxon>Archaea</taxon>
        <taxon>Methanobacteriati</taxon>
        <taxon>Methanobacteriota</taxon>
        <taxon>Stenosarchaea group</taxon>
        <taxon>Halobacteria</taxon>
        <taxon>Halobacteriales</taxon>
        <taxon>Haloferacaceae</taxon>
    </lineage>
</organism>
<proteinExistence type="predicted"/>